<dbReference type="GO" id="GO:0045493">
    <property type="term" value="P:xylan catabolic process"/>
    <property type="evidence" value="ECO:0007669"/>
    <property type="project" value="UniProtKB-KW"/>
</dbReference>
<sequence length="223" mass="21562">MLAALALGCSPATFGIGDGGASAADDTESEDGSDDAQGSEAEGGDGDGDPGDGDGDTGDGDGESGDGDAGAMCGNGVTEAPEECDGEDLGGRTCESVGFPGGELSCAGDCTLDTSGCLEPSCGNGIMEAGEACDGSDLGGQACADFGEGPGQIACSGDCTVNLDDCGIDGDGEPCGDWGSCPDDGLYCFMDTCWDGSVGDPCFGDSNCVTDNCTGGWGDNVCE</sequence>
<name>A0A0C1ZWS9_9BACT</name>
<protein>
    <submittedName>
        <fullName evidence="2">Endo-1,4-beta-xylanase A</fullName>
    </submittedName>
</protein>
<evidence type="ECO:0000313" key="2">
    <source>
        <dbReference type="EMBL" id="KIG15508.1"/>
    </source>
</evidence>
<proteinExistence type="predicted"/>
<keyword evidence="2" id="KW-0624">Polysaccharide degradation</keyword>
<organism evidence="2 3">
    <name type="scientific">Enhygromyxa salina</name>
    <dbReference type="NCBI Taxonomy" id="215803"/>
    <lineage>
        <taxon>Bacteria</taxon>
        <taxon>Pseudomonadati</taxon>
        <taxon>Myxococcota</taxon>
        <taxon>Polyangia</taxon>
        <taxon>Nannocystales</taxon>
        <taxon>Nannocystaceae</taxon>
        <taxon>Enhygromyxa</taxon>
    </lineage>
</organism>
<feature type="compositionally biased region" description="Acidic residues" evidence="1">
    <location>
        <begin position="42"/>
        <end position="66"/>
    </location>
</feature>
<comment type="caution">
    <text evidence="2">The sequence shown here is derived from an EMBL/GenBank/DDBJ whole genome shotgun (WGS) entry which is preliminary data.</text>
</comment>
<dbReference type="GO" id="GO:0016798">
    <property type="term" value="F:hydrolase activity, acting on glycosyl bonds"/>
    <property type="evidence" value="ECO:0007669"/>
    <property type="project" value="UniProtKB-KW"/>
</dbReference>
<reference evidence="2 3" key="1">
    <citation type="submission" date="2014-12" db="EMBL/GenBank/DDBJ databases">
        <title>Genome assembly of Enhygromyxa salina DSM 15201.</title>
        <authorList>
            <person name="Sharma G."/>
            <person name="Subramanian S."/>
        </authorList>
    </citation>
    <scope>NUCLEOTIDE SEQUENCE [LARGE SCALE GENOMIC DNA]</scope>
    <source>
        <strain evidence="2 3">DSM 15201</strain>
    </source>
</reference>
<dbReference type="Proteomes" id="UP000031599">
    <property type="component" value="Unassembled WGS sequence"/>
</dbReference>
<keyword evidence="2" id="KW-0378">Hydrolase</keyword>
<keyword evidence="2" id="KW-0326">Glycosidase</keyword>
<gene>
    <name evidence="2" type="ORF">DB30_05531</name>
</gene>
<accession>A0A0C1ZWS9</accession>
<dbReference type="EMBL" id="JMCC02000052">
    <property type="protein sequence ID" value="KIG15508.1"/>
    <property type="molecule type" value="Genomic_DNA"/>
</dbReference>
<keyword evidence="2" id="KW-0119">Carbohydrate metabolism</keyword>
<dbReference type="AlphaFoldDB" id="A0A0C1ZWS9"/>
<feature type="compositionally biased region" description="Acidic residues" evidence="1">
    <location>
        <begin position="25"/>
        <end position="34"/>
    </location>
</feature>
<evidence type="ECO:0000313" key="3">
    <source>
        <dbReference type="Proteomes" id="UP000031599"/>
    </source>
</evidence>
<keyword evidence="2" id="KW-0858">Xylan degradation</keyword>
<feature type="region of interest" description="Disordered" evidence="1">
    <location>
        <begin position="9"/>
        <end position="89"/>
    </location>
</feature>
<evidence type="ECO:0000256" key="1">
    <source>
        <dbReference type="SAM" id="MobiDB-lite"/>
    </source>
</evidence>